<evidence type="ECO:0000256" key="7">
    <source>
        <dbReference type="SAM" id="MobiDB-lite"/>
    </source>
</evidence>
<evidence type="ECO:0000256" key="2">
    <source>
        <dbReference type="ARBA" id="ARBA00022723"/>
    </source>
</evidence>
<name>A0A914BPK2_PATMI</name>
<dbReference type="CDD" id="cd02667">
    <property type="entry name" value="Peptidase_C19K"/>
    <property type="match status" value="1"/>
</dbReference>
<protein>
    <recommendedName>
        <fullName evidence="6">Ubiquitin carboxyl-terminal hydrolase</fullName>
        <ecNumber evidence="6">3.4.19.12</ecNumber>
    </recommendedName>
</protein>
<dbReference type="PROSITE" id="PS00972">
    <property type="entry name" value="USP_1"/>
    <property type="match status" value="1"/>
</dbReference>
<dbReference type="AlphaFoldDB" id="A0A914BPK2"/>
<feature type="region of interest" description="Disordered" evidence="7">
    <location>
        <begin position="438"/>
        <end position="611"/>
    </location>
</feature>
<feature type="domain" description="USP" evidence="8">
    <location>
        <begin position="211"/>
        <end position="999"/>
    </location>
</feature>
<feature type="compositionally biased region" description="Polar residues" evidence="7">
    <location>
        <begin position="502"/>
        <end position="512"/>
    </location>
</feature>
<evidence type="ECO:0000259" key="8">
    <source>
        <dbReference type="PROSITE" id="PS50235"/>
    </source>
</evidence>
<dbReference type="PANTHER" id="PTHR21646">
    <property type="entry name" value="UBIQUITIN CARBOXYL-TERMINAL HYDROLASE"/>
    <property type="match status" value="1"/>
</dbReference>
<dbReference type="GO" id="GO:0006508">
    <property type="term" value="P:proteolysis"/>
    <property type="evidence" value="ECO:0007669"/>
    <property type="project" value="UniProtKB-KW"/>
</dbReference>
<feature type="compositionally biased region" description="Low complexity" evidence="7">
    <location>
        <begin position="634"/>
        <end position="645"/>
    </location>
</feature>
<dbReference type="InterPro" id="IPR001607">
    <property type="entry name" value="Znf_UBP"/>
</dbReference>
<dbReference type="GeneID" id="119745260"/>
<evidence type="ECO:0000256" key="3">
    <source>
        <dbReference type="ARBA" id="ARBA00022771"/>
    </source>
</evidence>
<keyword evidence="3 5" id="KW-0863">Zinc-finger</keyword>
<dbReference type="GO" id="GO:0008270">
    <property type="term" value="F:zinc ion binding"/>
    <property type="evidence" value="ECO:0007669"/>
    <property type="project" value="UniProtKB-KW"/>
</dbReference>
<dbReference type="EnsemblMetazoa" id="XM_038221494.1">
    <property type="protein sequence ID" value="XP_038077422.1"/>
    <property type="gene ID" value="LOC119745260"/>
</dbReference>
<keyword evidence="11" id="KW-1185">Reference proteome</keyword>
<sequence length="1000" mass="109371">MRVKEHPTSAEMGKKRNKTKQNDYHNTSDEDILKGKTCAHIEKAVNLSGVKKGLKQAGGFSKLGQCLSCVNDKGAADKQSAASSDDSVDHPGNTTWLCLVCGNQGCGRGSQHQHALKHYETPRSTSHTLSLCLDNMAVWCYKCDESVYPDDSRKLLECVEWIRKEMGAPKLPVIKKKSKDSDSESTPVKVPSVSSVGSTNSIKSDGITRVKGLNNLGNTCFFNAVMQNITQTNVLRELLHEKWTVGKEVSVPDDTHLAVTLNTDPVGQMHFSFETPKKAEELIEPVAPVTVSLPAPGSLTSSLISFLDEMNKAGKSTIINPRGLFNQICQKASRFKGYQQQDSHELLRYLLDGMRAEEIKRMQEAILAHFDIKGSKVKNLDEATKKKIKAYGQHCRHTFVDSVFSGQLLSSVHCNECLVVSEVLEPFLDLSLPIVESKGKRNTAPPRPSEKQTLLEKSSEVAAPAAQATGSKDSENKQSKHQIQKAREKAKRDAKRKHRKSQSSQNDSTNQGGVAGTPAQSDEDEAFQDSNDADSETSLFDRPGRKSSVDFTRTVRTTGSSYGLSNKANNPGVEASKDKTLSGGAAKDESNPGRTKNHQGPPEIDTDEETDNLVGRMKGVTLNEKTAAAKNLPTTSKTTLAATSSENTNENVSELARSSSDSHGSTSKLADEQTSKPERVACNGLGSSTGDSTSSTKDTIVPANPKNQSEVTESVSEANKSNVACGYTPAVRLAKQEDFSPPLSPASPTRSRVMSTLAPRYQGKSLECSVESCLSQFTVPEWLTGANRFGCEHCSKNTDKDKEKKVVYTDASKQLLIHQPPSILTLHLKRFQQVGYSLRKITRHINFPLVLDLAPFCSTSCKPYSDSSQQVLYALYGIVEHSGRLHFGHYTAYVKVRQPSDPLRQYVHRIPRNLNSINEQWNKTNGLVNGEDCGAGSAAMATASLNSHDSHNAATTSSAKRKITPPEGKWYYISDSHVSEVQESKVLAAQAYILFYERIL</sequence>
<evidence type="ECO:0000259" key="9">
    <source>
        <dbReference type="PROSITE" id="PS50271"/>
    </source>
</evidence>
<evidence type="ECO:0000313" key="11">
    <source>
        <dbReference type="Proteomes" id="UP000887568"/>
    </source>
</evidence>
<keyword evidence="6" id="KW-0788">Thiol protease</keyword>
<dbReference type="SMART" id="SM00290">
    <property type="entry name" value="ZnF_UBP"/>
    <property type="match status" value="1"/>
</dbReference>
<evidence type="ECO:0000256" key="6">
    <source>
        <dbReference type="RuleBase" id="RU366025"/>
    </source>
</evidence>
<feature type="compositionally biased region" description="Basic and acidic residues" evidence="7">
    <location>
        <begin position="575"/>
        <end position="591"/>
    </location>
</feature>
<feature type="compositionally biased region" description="Basic and acidic residues" evidence="7">
    <location>
        <begin position="669"/>
        <end position="679"/>
    </location>
</feature>
<dbReference type="InterPro" id="IPR001394">
    <property type="entry name" value="Peptidase_C19_UCH"/>
</dbReference>
<keyword evidence="6" id="KW-0378">Hydrolase</keyword>
<dbReference type="Pfam" id="PF00443">
    <property type="entry name" value="UCH"/>
    <property type="match status" value="1"/>
</dbReference>
<feature type="compositionally biased region" description="Low complexity" evidence="7">
    <location>
        <begin position="686"/>
        <end position="699"/>
    </location>
</feature>
<dbReference type="OrthoDB" id="2020758at2759"/>
<feature type="compositionally biased region" description="Polar residues" evidence="7">
    <location>
        <begin position="549"/>
        <end position="569"/>
    </location>
</feature>
<dbReference type="PROSITE" id="PS50271">
    <property type="entry name" value="ZF_UBP"/>
    <property type="match status" value="1"/>
</dbReference>
<dbReference type="EC" id="3.4.19.12" evidence="6"/>
<comment type="similarity">
    <text evidence="6">Belongs to the peptidase C19 family.</text>
</comment>
<reference evidence="10" key="1">
    <citation type="submission" date="2022-11" db="UniProtKB">
        <authorList>
            <consortium name="EnsemblMetazoa"/>
        </authorList>
    </citation>
    <scope>IDENTIFICATION</scope>
</reference>
<organism evidence="10 11">
    <name type="scientific">Patiria miniata</name>
    <name type="common">Bat star</name>
    <name type="synonym">Asterina miniata</name>
    <dbReference type="NCBI Taxonomy" id="46514"/>
    <lineage>
        <taxon>Eukaryota</taxon>
        <taxon>Metazoa</taxon>
        <taxon>Echinodermata</taxon>
        <taxon>Eleutherozoa</taxon>
        <taxon>Asterozoa</taxon>
        <taxon>Asteroidea</taxon>
        <taxon>Valvatacea</taxon>
        <taxon>Valvatida</taxon>
        <taxon>Asterinidae</taxon>
        <taxon>Patiria</taxon>
    </lineage>
</organism>
<keyword evidence="2" id="KW-0479">Metal-binding</keyword>
<evidence type="ECO:0000256" key="1">
    <source>
        <dbReference type="ARBA" id="ARBA00000707"/>
    </source>
</evidence>
<dbReference type="InterPro" id="IPR028889">
    <property type="entry name" value="USP"/>
</dbReference>
<dbReference type="SUPFAM" id="SSF54001">
    <property type="entry name" value="Cysteine proteinases"/>
    <property type="match status" value="1"/>
</dbReference>
<dbReference type="InterPro" id="IPR018200">
    <property type="entry name" value="USP_CS"/>
</dbReference>
<feature type="compositionally biased region" description="Basic and acidic residues" evidence="7">
    <location>
        <begin position="448"/>
        <end position="459"/>
    </location>
</feature>
<accession>A0A914BPK2</accession>
<feature type="compositionally biased region" description="Basic residues" evidence="7">
    <location>
        <begin position="492"/>
        <end position="501"/>
    </location>
</feature>
<dbReference type="Gene3D" id="3.90.70.10">
    <property type="entry name" value="Cysteine proteinases"/>
    <property type="match status" value="2"/>
</dbReference>
<dbReference type="InterPro" id="IPR050185">
    <property type="entry name" value="Ub_carboxyl-term_hydrolase"/>
</dbReference>
<evidence type="ECO:0000256" key="4">
    <source>
        <dbReference type="ARBA" id="ARBA00022833"/>
    </source>
</evidence>
<evidence type="ECO:0000256" key="5">
    <source>
        <dbReference type="PROSITE-ProRule" id="PRU00502"/>
    </source>
</evidence>
<keyword evidence="6" id="KW-0645">Protease</keyword>
<feature type="region of interest" description="Disordered" evidence="7">
    <location>
        <begin position="1"/>
        <end position="28"/>
    </location>
</feature>
<dbReference type="PROSITE" id="PS00973">
    <property type="entry name" value="USP_2"/>
    <property type="match status" value="1"/>
</dbReference>
<dbReference type="Pfam" id="PF02148">
    <property type="entry name" value="zf-UBP"/>
    <property type="match status" value="1"/>
</dbReference>
<feature type="region of interest" description="Disordered" evidence="7">
    <location>
        <begin position="624"/>
        <end position="717"/>
    </location>
</feature>
<dbReference type="PROSITE" id="PS50235">
    <property type="entry name" value="USP_3"/>
    <property type="match status" value="1"/>
</dbReference>
<dbReference type="InterPro" id="IPR013083">
    <property type="entry name" value="Znf_RING/FYVE/PHD"/>
</dbReference>
<keyword evidence="4" id="KW-0862">Zinc</keyword>
<feature type="compositionally biased region" description="Low complexity" evidence="7">
    <location>
        <begin position="184"/>
        <end position="195"/>
    </location>
</feature>
<dbReference type="Gene3D" id="3.30.40.10">
    <property type="entry name" value="Zinc/RING finger domain, C3HC4 (zinc finger)"/>
    <property type="match status" value="1"/>
</dbReference>
<feature type="compositionally biased region" description="Acidic residues" evidence="7">
    <location>
        <begin position="521"/>
        <end position="535"/>
    </location>
</feature>
<dbReference type="RefSeq" id="XP_038077422.1">
    <property type="nucleotide sequence ID" value="XM_038221494.1"/>
</dbReference>
<dbReference type="SUPFAM" id="SSF57850">
    <property type="entry name" value="RING/U-box"/>
    <property type="match status" value="1"/>
</dbReference>
<dbReference type="GO" id="GO:0016579">
    <property type="term" value="P:protein deubiquitination"/>
    <property type="evidence" value="ECO:0007669"/>
    <property type="project" value="InterPro"/>
</dbReference>
<feature type="compositionally biased region" description="Polar residues" evidence="7">
    <location>
        <begin position="705"/>
        <end position="717"/>
    </location>
</feature>
<dbReference type="OMA" id="MAAGHYV"/>
<dbReference type="PANTHER" id="PTHR21646:SF39">
    <property type="entry name" value="UBIQUITIN CARBOXYL-TERMINAL HYDROLASE 16"/>
    <property type="match status" value="1"/>
</dbReference>
<keyword evidence="6" id="KW-0833">Ubl conjugation pathway</keyword>
<dbReference type="GO" id="GO:0004843">
    <property type="term" value="F:cysteine-type deubiquitinase activity"/>
    <property type="evidence" value="ECO:0007669"/>
    <property type="project" value="UniProtKB-UniRule"/>
</dbReference>
<evidence type="ECO:0000313" key="10">
    <source>
        <dbReference type="EnsemblMetazoa" id="XP_038077422.1"/>
    </source>
</evidence>
<feature type="region of interest" description="Disordered" evidence="7">
    <location>
        <begin position="174"/>
        <end position="195"/>
    </location>
</feature>
<dbReference type="Proteomes" id="UP000887568">
    <property type="component" value="Unplaced"/>
</dbReference>
<feature type="domain" description="UBP-type" evidence="9">
    <location>
        <begin position="36"/>
        <end position="166"/>
    </location>
</feature>
<feature type="compositionally biased region" description="Polar residues" evidence="7">
    <location>
        <begin position="646"/>
        <end position="668"/>
    </location>
</feature>
<comment type="catalytic activity">
    <reaction evidence="1 6">
        <text>Thiol-dependent hydrolysis of ester, thioester, amide, peptide and isopeptide bonds formed by the C-terminal Gly of ubiquitin (a 76-residue protein attached to proteins as an intracellular targeting signal).</text>
        <dbReference type="EC" id="3.4.19.12"/>
    </reaction>
</comment>
<proteinExistence type="inferred from homology"/>
<dbReference type="InterPro" id="IPR038765">
    <property type="entry name" value="Papain-like_cys_pep_sf"/>
</dbReference>